<feature type="region of interest" description="Disordered" evidence="1">
    <location>
        <begin position="31"/>
        <end position="86"/>
    </location>
</feature>
<accession>A0ABN7VIN3</accession>
<organism evidence="2 3">
    <name type="scientific">Gigaspora margarita</name>
    <dbReference type="NCBI Taxonomy" id="4874"/>
    <lineage>
        <taxon>Eukaryota</taxon>
        <taxon>Fungi</taxon>
        <taxon>Fungi incertae sedis</taxon>
        <taxon>Mucoromycota</taxon>
        <taxon>Glomeromycotina</taxon>
        <taxon>Glomeromycetes</taxon>
        <taxon>Diversisporales</taxon>
        <taxon>Gigasporaceae</taxon>
        <taxon>Gigaspora</taxon>
    </lineage>
</organism>
<dbReference type="EMBL" id="CAJVQB010015882">
    <property type="protein sequence ID" value="CAG8777225.1"/>
    <property type="molecule type" value="Genomic_DNA"/>
</dbReference>
<evidence type="ECO:0000313" key="2">
    <source>
        <dbReference type="EMBL" id="CAG8777225.1"/>
    </source>
</evidence>
<comment type="caution">
    <text evidence="2">The sequence shown here is derived from an EMBL/GenBank/DDBJ whole genome shotgun (WGS) entry which is preliminary data.</text>
</comment>
<feature type="compositionally biased region" description="Basic and acidic residues" evidence="1">
    <location>
        <begin position="38"/>
        <end position="53"/>
    </location>
</feature>
<sequence length="151" mass="17566">MHSKAASTPIENLPIEHTKLQELLSQYNPDNIYNANEIEQKEPEEPEKSKEPEELFQEIPQKGHKEGPEKGSKEGPEEVSKEVPEEGPIKNLKEMFQTILTLQISLYIFSANMTTHLQLMDACIIKCFKLKYKNLYCHYLLSQFEKNKEQE</sequence>
<proteinExistence type="predicted"/>
<dbReference type="Proteomes" id="UP000789901">
    <property type="component" value="Unassembled WGS sequence"/>
</dbReference>
<keyword evidence="3" id="KW-1185">Reference proteome</keyword>
<protein>
    <submittedName>
        <fullName evidence="2">8615_t:CDS:1</fullName>
    </submittedName>
</protein>
<reference evidence="2 3" key="1">
    <citation type="submission" date="2021-06" db="EMBL/GenBank/DDBJ databases">
        <authorList>
            <person name="Kallberg Y."/>
            <person name="Tangrot J."/>
            <person name="Rosling A."/>
        </authorList>
    </citation>
    <scope>NUCLEOTIDE SEQUENCE [LARGE SCALE GENOMIC DNA]</scope>
    <source>
        <strain evidence="2 3">120-4 pot B 10/14</strain>
    </source>
</reference>
<evidence type="ECO:0000313" key="3">
    <source>
        <dbReference type="Proteomes" id="UP000789901"/>
    </source>
</evidence>
<evidence type="ECO:0000256" key="1">
    <source>
        <dbReference type="SAM" id="MobiDB-lite"/>
    </source>
</evidence>
<gene>
    <name evidence="2" type="ORF">GMARGA_LOCUS19229</name>
</gene>
<feature type="compositionally biased region" description="Basic and acidic residues" evidence="1">
    <location>
        <begin position="61"/>
        <end position="86"/>
    </location>
</feature>
<name>A0ABN7VIN3_GIGMA</name>